<feature type="compositionally biased region" description="Low complexity" evidence="1">
    <location>
        <begin position="369"/>
        <end position="388"/>
    </location>
</feature>
<dbReference type="AlphaFoldDB" id="A0A0C3EPT6"/>
<feature type="region of interest" description="Disordered" evidence="1">
    <location>
        <begin position="340"/>
        <end position="393"/>
    </location>
</feature>
<reference evidence="2 3" key="1">
    <citation type="submission" date="2014-04" db="EMBL/GenBank/DDBJ databases">
        <authorList>
            <consortium name="DOE Joint Genome Institute"/>
            <person name="Kuo A."/>
            <person name="Kohler A."/>
            <person name="Nagy L.G."/>
            <person name="Floudas D."/>
            <person name="Copeland A."/>
            <person name="Barry K.W."/>
            <person name="Cichocki N."/>
            <person name="Veneault-Fourrey C."/>
            <person name="LaButti K."/>
            <person name="Lindquist E.A."/>
            <person name="Lipzen A."/>
            <person name="Lundell T."/>
            <person name="Morin E."/>
            <person name="Murat C."/>
            <person name="Sun H."/>
            <person name="Tunlid A."/>
            <person name="Henrissat B."/>
            <person name="Grigoriev I.V."/>
            <person name="Hibbett D.S."/>
            <person name="Martin F."/>
            <person name="Nordberg H.P."/>
            <person name="Cantor M.N."/>
            <person name="Hua S.X."/>
        </authorList>
    </citation>
    <scope>NUCLEOTIDE SEQUENCE [LARGE SCALE GENOMIC DNA]</scope>
    <source>
        <strain evidence="2 3">Foug A</strain>
    </source>
</reference>
<dbReference type="InParanoid" id="A0A0C3EPT6"/>
<feature type="compositionally biased region" description="Polar residues" evidence="1">
    <location>
        <begin position="129"/>
        <end position="139"/>
    </location>
</feature>
<feature type="region of interest" description="Disordered" evidence="1">
    <location>
        <begin position="886"/>
        <end position="944"/>
    </location>
</feature>
<protein>
    <submittedName>
        <fullName evidence="2">Uncharacterized protein</fullName>
    </submittedName>
</protein>
<proteinExistence type="predicted"/>
<feature type="region of interest" description="Disordered" evidence="1">
    <location>
        <begin position="1001"/>
        <end position="1028"/>
    </location>
</feature>
<feature type="compositionally biased region" description="Polar residues" evidence="1">
    <location>
        <begin position="894"/>
        <end position="925"/>
    </location>
</feature>
<gene>
    <name evidence="2" type="ORF">SCLCIDRAFT_509107</name>
</gene>
<keyword evidence="3" id="KW-1185">Reference proteome</keyword>
<feature type="region of interest" description="Disordered" evidence="1">
    <location>
        <begin position="99"/>
        <end position="152"/>
    </location>
</feature>
<feature type="compositionally biased region" description="Polar residues" evidence="1">
    <location>
        <begin position="702"/>
        <end position="711"/>
    </location>
</feature>
<name>A0A0C3EPT6_9AGAM</name>
<feature type="compositionally biased region" description="Low complexity" evidence="1">
    <location>
        <begin position="101"/>
        <end position="115"/>
    </location>
</feature>
<evidence type="ECO:0000313" key="2">
    <source>
        <dbReference type="EMBL" id="KIM70154.1"/>
    </source>
</evidence>
<feature type="compositionally biased region" description="Basic and acidic residues" evidence="1">
    <location>
        <begin position="429"/>
        <end position="440"/>
    </location>
</feature>
<feature type="region of interest" description="Disordered" evidence="1">
    <location>
        <begin position="658"/>
        <end position="727"/>
    </location>
</feature>
<feature type="compositionally biased region" description="Polar residues" evidence="1">
    <location>
        <begin position="666"/>
        <end position="678"/>
    </location>
</feature>
<feature type="compositionally biased region" description="Polar residues" evidence="1">
    <location>
        <begin position="418"/>
        <end position="428"/>
    </location>
</feature>
<dbReference type="OrthoDB" id="354769at2759"/>
<evidence type="ECO:0000313" key="3">
    <source>
        <dbReference type="Proteomes" id="UP000053989"/>
    </source>
</evidence>
<feature type="region of interest" description="Disordered" evidence="1">
    <location>
        <begin position="531"/>
        <end position="606"/>
    </location>
</feature>
<reference evidence="3" key="2">
    <citation type="submission" date="2015-01" db="EMBL/GenBank/DDBJ databases">
        <title>Evolutionary Origins and Diversification of the Mycorrhizal Mutualists.</title>
        <authorList>
            <consortium name="DOE Joint Genome Institute"/>
            <consortium name="Mycorrhizal Genomics Consortium"/>
            <person name="Kohler A."/>
            <person name="Kuo A."/>
            <person name="Nagy L.G."/>
            <person name="Floudas D."/>
            <person name="Copeland A."/>
            <person name="Barry K.W."/>
            <person name="Cichocki N."/>
            <person name="Veneault-Fourrey C."/>
            <person name="LaButti K."/>
            <person name="Lindquist E.A."/>
            <person name="Lipzen A."/>
            <person name="Lundell T."/>
            <person name="Morin E."/>
            <person name="Murat C."/>
            <person name="Riley R."/>
            <person name="Ohm R."/>
            <person name="Sun H."/>
            <person name="Tunlid A."/>
            <person name="Henrissat B."/>
            <person name="Grigoriev I.V."/>
            <person name="Hibbett D.S."/>
            <person name="Martin F."/>
        </authorList>
    </citation>
    <scope>NUCLEOTIDE SEQUENCE [LARGE SCALE GENOMIC DNA]</scope>
    <source>
        <strain evidence="3">Foug A</strain>
    </source>
</reference>
<dbReference type="HOGENOM" id="CLU_291527_0_0_1"/>
<organism evidence="2 3">
    <name type="scientific">Scleroderma citrinum Foug A</name>
    <dbReference type="NCBI Taxonomy" id="1036808"/>
    <lineage>
        <taxon>Eukaryota</taxon>
        <taxon>Fungi</taxon>
        <taxon>Dikarya</taxon>
        <taxon>Basidiomycota</taxon>
        <taxon>Agaricomycotina</taxon>
        <taxon>Agaricomycetes</taxon>
        <taxon>Agaricomycetidae</taxon>
        <taxon>Boletales</taxon>
        <taxon>Sclerodermatineae</taxon>
        <taxon>Sclerodermataceae</taxon>
        <taxon>Scleroderma</taxon>
    </lineage>
</organism>
<dbReference type="EMBL" id="KN822005">
    <property type="protein sequence ID" value="KIM70154.1"/>
    <property type="molecule type" value="Genomic_DNA"/>
</dbReference>
<dbReference type="Proteomes" id="UP000053989">
    <property type="component" value="Unassembled WGS sequence"/>
</dbReference>
<feature type="region of interest" description="Disordered" evidence="1">
    <location>
        <begin position="418"/>
        <end position="458"/>
    </location>
</feature>
<dbReference type="STRING" id="1036808.A0A0C3EPT6"/>
<feature type="compositionally biased region" description="Polar residues" evidence="1">
    <location>
        <begin position="441"/>
        <end position="458"/>
    </location>
</feature>
<feature type="region of interest" description="Disordered" evidence="1">
    <location>
        <begin position="830"/>
        <end position="866"/>
    </location>
</feature>
<feature type="region of interest" description="Disordered" evidence="1">
    <location>
        <begin position="194"/>
        <end position="254"/>
    </location>
</feature>
<feature type="compositionally biased region" description="Polar residues" evidence="1">
    <location>
        <begin position="1011"/>
        <end position="1023"/>
    </location>
</feature>
<accession>A0A0C3EPT6</accession>
<sequence length="1119" mass="122388">MRTLVALPRPSSRCQGAVHSSDGDPDIAYIPNCWPGNKILIHSFVALASCAGDFCPDTPTIPTEMAQTECSVSTQVVAGSSLQISPNLEALLQHDELTRRSAGSPTSLSCSTSSSEFAVSLPPPPPRNSQPCKKTSSQETRTKDVRRRRSVNFRSDSWPDALSILAPDSAASQAIPASPTITPNPYINPAPVVARFDSPTDDDGPPTPRQRDMHIPKQRSVQSLAEHRARVSSIPESGSPLTRTSSNPRSSPAFHKVERLLTKGKDSLSMLATAAASGSLKLKSDSVDVDRKCYRVDSLESFPTIKDSPIRQDSVTGPPRLFNTSVSFGNDDATAVEVGSLPIKNKLPPSPLTRGHPGSGQPLTHPTQSEPSPTRSLSISSTSSTSSSVNGSANPVHTYPTWSLPNLTFPSMTFNELQRSQSTQSISDNDSRKSFIDFHSPDSNSPRKQGNSRPHRQQPSALVIPTSNMYQSPPSNFSSVSLATMIFAPPSPAIDLSPLIHRPSSPSASSIALSTMVFAPPSPATELSPLAVRPPTSPGSADSLTPIEFASPASPPSGRRAKLEIPTTRKLSSLRVRRRAGEKRSLSLSPRPASQELAPLPPTTNLLRRDERADLIRRNRKLIQVFGQTPVAEPAPLDVPMLRRLKKSPAALTSLLGAAKQRNHRQVMSLSNATSPSHPRTGPPSPWQMDELWSPSGRRHSTPLTPTSAFSFSPDDAPRTASASDNRGVHSLAHTLSPRNSSSSFIDLSDDDETSRVDDISVINSLDRKHGRRLIHHSSSTPSLVESLNPDRRAEVERRRMRDKVAKLHRFLGSRVPPDLVLGPTTFPPPPCSSSSTMEGLRDAWPWSRKGGASPSQDIFDRRKEELDQREKAVNVRRAQKMEKVFGTPPPQTLFHTRQGPSTLPHSQPSSPVVSAPTCNLNQSAYKGKSPRRPQPSESMRCLLPRPNTEASSLLSDYQQTLAQTSVYLNYHHSLNSLVHIIDRDDRESLLELHRYLNSELSESPVEGDQPVSSKCDSTTPSIRSERRHSLPVSVSTFSLASEVFSYPQEVSDFQVRRRRAAKLTSFFGVNYRELIEDILESIERGVEEEHGKGTLQLEEAEVLLHRVRSLKTKQDQYD</sequence>
<evidence type="ECO:0000256" key="1">
    <source>
        <dbReference type="SAM" id="MobiDB-lite"/>
    </source>
</evidence>
<feature type="compositionally biased region" description="Polar residues" evidence="1">
    <location>
        <begin position="234"/>
        <end position="250"/>
    </location>
</feature>